<evidence type="ECO:0000313" key="5">
    <source>
        <dbReference type="Proteomes" id="UP000887566"/>
    </source>
</evidence>
<dbReference type="Pfam" id="PF09727">
    <property type="entry name" value="CortBP2"/>
    <property type="match status" value="1"/>
</dbReference>
<feature type="region of interest" description="Disordered" evidence="3">
    <location>
        <begin position="1"/>
        <end position="40"/>
    </location>
</feature>
<dbReference type="AlphaFoldDB" id="A0A914WVV1"/>
<organism evidence="5 6">
    <name type="scientific">Plectus sambesii</name>
    <dbReference type="NCBI Taxonomy" id="2011161"/>
    <lineage>
        <taxon>Eukaryota</taxon>
        <taxon>Metazoa</taxon>
        <taxon>Ecdysozoa</taxon>
        <taxon>Nematoda</taxon>
        <taxon>Chromadorea</taxon>
        <taxon>Plectida</taxon>
        <taxon>Plectina</taxon>
        <taxon>Plectoidea</taxon>
        <taxon>Plectidae</taxon>
        <taxon>Plectus</taxon>
    </lineage>
</organism>
<feature type="compositionally biased region" description="Polar residues" evidence="3">
    <location>
        <begin position="369"/>
        <end position="385"/>
    </location>
</feature>
<feature type="coiled-coil region" evidence="2">
    <location>
        <begin position="144"/>
        <end position="253"/>
    </location>
</feature>
<evidence type="ECO:0000256" key="2">
    <source>
        <dbReference type="SAM" id="Coils"/>
    </source>
</evidence>
<feature type="compositionally biased region" description="Polar residues" evidence="3">
    <location>
        <begin position="498"/>
        <end position="508"/>
    </location>
</feature>
<feature type="compositionally biased region" description="Polar residues" evidence="3">
    <location>
        <begin position="620"/>
        <end position="635"/>
    </location>
</feature>
<dbReference type="PANTHER" id="PTHR23166:SF5">
    <property type="entry name" value="CTTNBP2 N-TERMINAL-LIKE PROTEIN"/>
    <property type="match status" value="1"/>
</dbReference>
<keyword evidence="5" id="KW-1185">Reference proteome</keyword>
<dbReference type="Proteomes" id="UP000887566">
    <property type="component" value="Unplaced"/>
</dbReference>
<dbReference type="PANTHER" id="PTHR23166">
    <property type="entry name" value="FILAMIN/GPBP-INTERACTING PROTEIN"/>
    <property type="match status" value="1"/>
</dbReference>
<evidence type="ECO:0000256" key="1">
    <source>
        <dbReference type="ARBA" id="ARBA00023054"/>
    </source>
</evidence>
<feature type="compositionally biased region" description="Polar residues" evidence="3">
    <location>
        <begin position="598"/>
        <end position="612"/>
    </location>
</feature>
<feature type="compositionally biased region" description="Low complexity" evidence="3">
    <location>
        <begin position="389"/>
        <end position="408"/>
    </location>
</feature>
<name>A0A914WVV1_9BILA</name>
<feature type="domain" description="Cortactin-binding protein-2 N-terminal" evidence="4">
    <location>
        <begin position="44"/>
        <end position="230"/>
    </location>
</feature>
<evidence type="ECO:0000256" key="3">
    <source>
        <dbReference type="SAM" id="MobiDB-lite"/>
    </source>
</evidence>
<feature type="compositionally biased region" description="Low complexity" evidence="3">
    <location>
        <begin position="659"/>
        <end position="669"/>
    </location>
</feature>
<dbReference type="WBParaSite" id="PSAMB.scaffold559size47208.g7045.t1">
    <property type="protein sequence ID" value="PSAMB.scaffold559size47208.g7045.t1"/>
    <property type="gene ID" value="PSAMB.scaffold559size47208.g7045"/>
</dbReference>
<dbReference type="InterPro" id="IPR019131">
    <property type="entry name" value="Cortactin-binding_p2_N"/>
</dbReference>
<feature type="compositionally biased region" description="Polar residues" evidence="3">
    <location>
        <begin position="516"/>
        <end position="525"/>
    </location>
</feature>
<protein>
    <submittedName>
        <fullName evidence="6">Cortactin-binding protein-2 N-terminal domain-containing protein</fullName>
    </submittedName>
</protein>
<proteinExistence type="predicted"/>
<evidence type="ECO:0000259" key="4">
    <source>
        <dbReference type="Pfam" id="PF09727"/>
    </source>
</evidence>
<sequence>MEKGNKAANDSKDFLQTPEEGDAASTSSTQNDAKRSATENARIDLSRSDLIRLLSYLEGELQARDIVIATLRAEKAKQLLYQAKYGRLGLNDPLAALQRDSETAGSTDDFDEAAVGHMYESQLAQLERLIAVQRRAHHRAKQVLASAERRHAKTVRELEQERQRSVADAAQGDDVCALLEKERERLKQEIEYQRNEHERLGKEIGKGQKVLQDEKERHKAMVLYLINERRQLLLRLQEERQKAQLAAAGAQREAQQVTSPTAQSPPNLEQVVNELRREVVAVKRHRDDCRKALDAERQETASLREIVRTQEEDLHLIRQNILAKTRQLAGQKGTSPTSPTKLLKGRVPFGTYPSPSSHQRPGAAPLPPSSQQSRFGHLPQLQTTPVGAPRPAFARPAADQTDTAAPPAGTEQKNARGPPPTFSESLVSPRIMRRGPNDQQLPPPSRPVTFGSKNNIAPPPPPQYASPTGYASLPGDARQGSGVGRPSTASQPPPSPSNKSRAPPQQQNSDDRGRPQQRQVSSAESTPAHRWFPNEYPDGAAYGAEVEPEIAHLEAVINSFGRNAASMPPSASPNPSPSPVVWTPRNGADHHQQHSIDGGTSSLKQKRSSSVPRNGGPPAMQQSDEQLSGSTNGRPRTNVVRRSGTPNPPSRRPIVAPIVGSVGSTGSTGIPAVAKQSLPPPPLPATASTTGTIRRNPFLKAIGLRKEKKATQV</sequence>
<accession>A0A914WVV1</accession>
<evidence type="ECO:0000313" key="6">
    <source>
        <dbReference type="WBParaSite" id="PSAMB.scaffold559size47208.g7045.t1"/>
    </source>
</evidence>
<dbReference type="InterPro" id="IPR050719">
    <property type="entry name" value="Cortactin-Actin_Reg"/>
</dbReference>
<reference evidence="6" key="1">
    <citation type="submission" date="2022-11" db="UniProtKB">
        <authorList>
            <consortium name="WormBaseParasite"/>
        </authorList>
    </citation>
    <scope>IDENTIFICATION</scope>
</reference>
<feature type="compositionally biased region" description="Basic and acidic residues" evidence="3">
    <location>
        <begin position="1"/>
        <end position="13"/>
    </location>
</feature>
<feature type="region of interest" description="Disordered" evidence="3">
    <location>
        <begin position="324"/>
        <end position="540"/>
    </location>
</feature>
<keyword evidence="1 2" id="KW-0175">Coiled coil</keyword>
<feature type="region of interest" description="Disordered" evidence="3">
    <location>
        <begin position="563"/>
        <end position="694"/>
    </location>
</feature>